<accession>A0A812WK76</accession>
<proteinExistence type="predicted"/>
<feature type="domain" description="Sulfatase N-terminal" evidence="4">
    <location>
        <begin position="3"/>
        <end position="297"/>
    </location>
</feature>
<evidence type="ECO:0000256" key="3">
    <source>
        <dbReference type="ARBA" id="ARBA00023180"/>
    </source>
</evidence>
<dbReference type="InterPro" id="IPR017850">
    <property type="entry name" value="Alkaline_phosphatase_core_sf"/>
</dbReference>
<dbReference type="AlphaFoldDB" id="A0A812WK76"/>
<comment type="caution">
    <text evidence="5">The sequence shown here is derived from an EMBL/GenBank/DDBJ whole genome shotgun (WGS) entry which is preliminary data.</text>
</comment>
<dbReference type="Gene3D" id="3.40.720.10">
    <property type="entry name" value="Alkaline Phosphatase, subunit A"/>
    <property type="match status" value="1"/>
</dbReference>
<dbReference type="PANTHER" id="PTHR10342:SF274">
    <property type="entry name" value="ARYLSULFATASE B"/>
    <property type="match status" value="1"/>
</dbReference>
<keyword evidence="6" id="KW-1185">Reference proteome</keyword>
<dbReference type="GO" id="GO:0046872">
    <property type="term" value="F:metal ion binding"/>
    <property type="evidence" value="ECO:0007669"/>
    <property type="project" value="UniProtKB-KW"/>
</dbReference>
<evidence type="ECO:0000256" key="1">
    <source>
        <dbReference type="ARBA" id="ARBA00022723"/>
    </source>
</evidence>
<keyword evidence="3" id="KW-0325">Glycoprotein</keyword>
<evidence type="ECO:0000313" key="6">
    <source>
        <dbReference type="Proteomes" id="UP000649617"/>
    </source>
</evidence>
<dbReference type="InterPro" id="IPR000917">
    <property type="entry name" value="Sulfatase_N"/>
</dbReference>
<dbReference type="OrthoDB" id="408574at2759"/>
<dbReference type="Pfam" id="PF00884">
    <property type="entry name" value="Sulfatase"/>
    <property type="match status" value="1"/>
</dbReference>
<dbReference type="GO" id="GO:0008484">
    <property type="term" value="F:sulfuric ester hydrolase activity"/>
    <property type="evidence" value="ECO:0007669"/>
    <property type="project" value="InterPro"/>
</dbReference>
<gene>
    <name evidence="5" type="primary">Arsb</name>
    <name evidence="5" type="ORF">SPIL2461_LOCUS19049</name>
</gene>
<keyword evidence="1" id="KW-0479">Metal-binding</keyword>
<dbReference type="InterPro" id="IPR047115">
    <property type="entry name" value="ARSB"/>
</dbReference>
<organism evidence="5 6">
    <name type="scientific">Symbiodinium pilosum</name>
    <name type="common">Dinoflagellate</name>
    <dbReference type="NCBI Taxonomy" id="2952"/>
    <lineage>
        <taxon>Eukaryota</taxon>
        <taxon>Sar</taxon>
        <taxon>Alveolata</taxon>
        <taxon>Dinophyceae</taxon>
        <taxon>Suessiales</taxon>
        <taxon>Symbiodiniaceae</taxon>
        <taxon>Symbiodinium</taxon>
    </lineage>
</organism>
<keyword evidence="2" id="KW-0106">Calcium</keyword>
<dbReference type="Proteomes" id="UP000649617">
    <property type="component" value="Unassembled WGS sequence"/>
</dbReference>
<dbReference type="PANTHER" id="PTHR10342">
    <property type="entry name" value="ARYLSULFATASE"/>
    <property type="match status" value="1"/>
</dbReference>
<evidence type="ECO:0000259" key="4">
    <source>
        <dbReference type="Pfam" id="PF00884"/>
    </source>
</evidence>
<reference evidence="5" key="1">
    <citation type="submission" date="2021-02" db="EMBL/GenBank/DDBJ databases">
        <authorList>
            <person name="Dougan E. K."/>
            <person name="Rhodes N."/>
            <person name="Thang M."/>
            <person name="Chan C."/>
        </authorList>
    </citation>
    <scope>NUCLEOTIDE SEQUENCE</scope>
</reference>
<evidence type="ECO:0000256" key="2">
    <source>
        <dbReference type="ARBA" id="ARBA00022837"/>
    </source>
</evidence>
<dbReference type="SUPFAM" id="SSF53649">
    <property type="entry name" value="Alkaline phosphatase-like"/>
    <property type="match status" value="1"/>
</dbReference>
<evidence type="ECO:0000313" key="5">
    <source>
        <dbReference type="EMBL" id="CAE7682978.1"/>
    </source>
</evidence>
<name>A0A812WK76_SYMPI</name>
<protein>
    <submittedName>
        <fullName evidence="5">Arsb protein</fullName>
    </submittedName>
</protein>
<sequence>MTGLAEKMQHAGYQTHLVGKWDVGMATPLHTPLGKGYDSWLGYFQDANDYWQESVPFALTGSLDICLNKFRDFSLYNRTYRAGVTEAVARELGCDANVRHVQEKAIKPQVNATGCNQDDPDYCLPDGCFEEAMFNQYALKIIREHNRHQPLFLFYSFHLLHTPLQIPESYLHEIDSLVAQSGIPHIIPWTQNRRLYAAMTLYMDSMVGNLIAALKERQMYEDTLIVFAADNGGPLYEPGSANNWPLKGGKYSDWEGGVRTNAFVSGGFVPPARRGAKFSGVISIADWYATLSTIVGVPVHDEKAEEANKYLVQNGLPLLPPVDGRPQWENIVGDINGRKDALHLSPEALLWWPFKLVTGQHLYSFHQGPVSPNRTTDARHWLHAYEFSVDVSVVSLV</sequence>
<dbReference type="EMBL" id="CAJNIZ010044251">
    <property type="protein sequence ID" value="CAE7682978.1"/>
    <property type="molecule type" value="Genomic_DNA"/>
</dbReference>